<evidence type="ECO:0000256" key="13">
    <source>
        <dbReference type="ARBA" id="ARBA00022989"/>
    </source>
</evidence>
<evidence type="ECO:0000256" key="18">
    <source>
        <dbReference type="ARBA" id="ARBA00040898"/>
    </source>
</evidence>
<dbReference type="GO" id="GO:0016020">
    <property type="term" value="C:membrane"/>
    <property type="evidence" value="ECO:0007669"/>
    <property type="project" value="UniProtKB-SubCell"/>
</dbReference>
<keyword evidence="10" id="KW-0479">Metal-binding</keyword>
<evidence type="ECO:0000256" key="12">
    <source>
        <dbReference type="ARBA" id="ARBA00022968"/>
    </source>
</evidence>
<evidence type="ECO:0000256" key="14">
    <source>
        <dbReference type="ARBA" id="ARBA00023136"/>
    </source>
</evidence>
<keyword evidence="16" id="KW-0325">Glycoprotein</keyword>
<organism evidence="21 22">
    <name type="scientific">Paramuricea clavata</name>
    <name type="common">Red gorgonian</name>
    <name type="synonym">Violescent sea-whip</name>
    <dbReference type="NCBI Taxonomy" id="317549"/>
    <lineage>
        <taxon>Eukaryota</taxon>
        <taxon>Metazoa</taxon>
        <taxon>Cnidaria</taxon>
        <taxon>Anthozoa</taxon>
        <taxon>Octocorallia</taxon>
        <taxon>Malacalcyonacea</taxon>
        <taxon>Plexauridae</taxon>
        <taxon>Paramuricea</taxon>
    </lineage>
</organism>
<feature type="domain" description="Fringe-like glycosyltransferase" evidence="20">
    <location>
        <begin position="72"/>
        <end position="236"/>
    </location>
</feature>
<comment type="subunit">
    <text evidence="5">Homodimer; disulfide-linked.</text>
</comment>
<comment type="subcellular location">
    <subcellularLocation>
        <location evidence="2">Membrane</location>
        <topology evidence="2">Single-pass type II membrane protein</topology>
    </subcellularLocation>
</comment>
<comment type="caution">
    <text evidence="21">The sequence shown here is derived from an EMBL/GenBank/DDBJ whole genome shotgun (WGS) entry which is preliminary data.</text>
</comment>
<evidence type="ECO:0000256" key="7">
    <source>
        <dbReference type="ARBA" id="ARBA00022676"/>
    </source>
</evidence>
<keyword evidence="15" id="KW-1015">Disulfide bond</keyword>
<evidence type="ECO:0000313" key="21">
    <source>
        <dbReference type="EMBL" id="CAB4023135.1"/>
    </source>
</evidence>
<gene>
    <name evidence="21" type="ORF">PACLA_8A021661</name>
</gene>
<sequence length="318" mass="37311">MRQSILSMSVGVFVGIFLMYMYNQVSRPAQWVLPNNRQVVVEKAVSFNVDANDTHHHHSSNYKAAQQEYTDTKVLCWVMTNPKNHKTKCKPIKETWGKRCNILLFMSSETDDSLPSVALKVPEGRENLWLKTKAAWKYVQKHYLYRADWFLKADDDTFTVVENLRHFVSHYDSEKPYYFGRKFKPFGSYNSGGAGYVFSRETVRRFGEVIEDKSRCPEASFAEDVEVGRCLAKMGVLAENTLDERGREMFHPLPPEHHLIPGYLNKDFWLWSYNFHSYKDGPECCSDYSITFHYINPNMMYQLEYFIYHLRAFGSEKN</sequence>
<evidence type="ECO:0000259" key="20">
    <source>
        <dbReference type="Pfam" id="PF02434"/>
    </source>
</evidence>
<evidence type="ECO:0000256" key="10">
    <source>
        <dbReference type="ARBA" id="ARBA00022723"/>
    </source>
</evidence>
<evidence type="ECO:0000256" key="17">
    <source>
        <dbReference type="ARBA" id="ARBA00023211"/>
    </source>
</evidence>
<evidence type="ECO:0000256" key="19">
    <source>
        <dbReference type="ARBA" id="ARBA00059245"/>
    </source>
</evidence>
<keyword evidence="14" id="KW-0472">Membrane</keyword>
<keyword evidence="17" id="KW-0464">Manganese</keyword>
<evidence type="ECO:0000256" key="16">
    <source>
        <dbReference type="ARBA" id="ARBA00023180"/>
    </source>
</evidence>
<keyword evidence="12" id="KW-0735">Signal-anchor</keyword>
<proteinExistence type="inferred from homology"/>
<evidence type="ECO:0000256" key="8">
    <source>
        <dbReference type="ARBA" id="ARBA00022679"/>
    </source>
</evidence>
<dbReference type="OrthoDB" id="6018587at2759"/>
<evidence type="ECO:0000256" key="15">
    <source>
        <dbReference type="ARBA" id="ARBA00023157"/>
    </source>
</evidence>
<evidence type="ECO:0000313" key="22">
    <source>
        <dbReference type="Proteomes" id="UP001152795"/>
    </source>
</evidence>
<keyword evidence="8" id="KW-0808">Transferase</keyword>
<evidence type="ECO:0000256" key="1">
    <source>
        <dbReference type="ARBA" id="ARBA00001936"/>
    </source>
</evidence>
<keyword evidence="7" id="KW-0328">Glycosyltransferase</keyword>
<dbReference type="FunFam" id="3.90.550.50:FF:000017">
    <property type="entry name" value="Glycoprotein-N-acetylgalactosamine 3-beta-galactosyltransferase 1"/>
    <property type="match status" value="1"/>
</dbReference>
<dbReference type="GO" id="GO:0030145">
    <property type="term" value="F:manganese ion binding"/>
    <property type="evidence" value="ECO:0007669"/>
    <property type="project" value="UniProtKB-ARBA"/>
</dbReference>
<evidence type="ECO:0000256" key="9">
    <source>
        <dbReference type="ARBA" id="ARBA00022692"/>
    </source>
</evidence>
<dbReference type="InterPro" id="IPR003378">
    <property type="entry name" value="Fringe-like_glycosylTrfase"/>
</dbReference>
<comment type="function">
    <text evidence="19">Glycosyltransferase that generates the core 1 O-glycan Gal-beta1-3GalNAc-alpha1-Ser/Thr (T antigen), which is a precursor for many extended O-glycans in glycoproteins.</text>
</comment>
<dbReference type="EC" id="2.4.1.122" evidence="6"/>
<comment type="pathway">
    <text evidence="3">Protein modification; protein glycosylation.</text>
</comment>
<accession>A0A6S7IUT5</accession>
<keyword evidence="11" id="KW-0547">Nucleotide-binding</keyword>
<evidence type="ECO:0000256" key="6">
    <source>
        <dbReference type="ARBA" id="ARBA00012557"/>
    </source>
</evidence>
<dbReference type="PANTHER" id="PTHR23033:SF14">
    <property type="entry name" value="GLYCOPROTEIN-N-ACETYLGALACTOSAMINE 3-BETA-GALACTOSYLTRANSFERASE 1-RELATED"/>
    <property type="match status" value="1"/>
</dbReference>
<evidence type="ECO:0000256" key="4">
    <source>
        <dbReference type="ARBA" id="ARBA00006462"/>
    </source>
</evidence>
<dbReference type="Gene3D" id="3.90.550.50">
    <property type="match status" value="1"/>
</dbReference>
<comment type="cofactor">
    <cofactor evidence="1">
        <name>Mn(2+)</name>
        <dbReference type="ChEBI" id="CHEBI:29035"/>
    </cofactor>
</comment>
<dbReference type="UniPathway" id="UPA00378"/>
<protein>
    <recommendedName>
        <fullName evidence="18">Glycoprotein-N-acetylgalactosamine 3-beta-galactosyltransferase 1</fullName>
        <ecNumber evidence="6">2.4.1.122</ecNumber>
    </recommendedName>
</protein>
<dbReference type="InterPro" id="IPR026050">
    <property type="entry name" value="C1GALT1/C1GALT1_chp1"/>
</dbReference>
<keyword evidence="13" id="KW-1133">Transmembrane helix</keyword>
<evidence type="ECO:0000256" key="11">
    <source>
        <dbReference type="ARBA" id="ARBA00022741"/>
    </source>
</evidence>
<name>A0A6S7IUT5_PARCT</name>
<dbReference type="EMBL" id="CACRXK020012335">
    <property type="protein sequence ID" value="CAB4023135.1"/>
    <property type="molecule type" value="Genomic_DNA"/>
</dbReference>
<dbReference type="AlphaFoldDB" id="A0A6S7IUT5"/>
<keyword evidence="22" id="KW-1185">Reference proteome</keyword>
<dbReference type="Proteomes" id="UP001152795">
    <property type="component" value="Unassembled WGS sequence"/>
</dbReference>
<keyword evidence="9" id="KW-0812">Transmembrane</keyword>
<dbReference type="Pfam" id="PF02434">
    <property type="entry name" value="Fringe"/>
    <property type="match status" value="1"/>
</dbReference>
<reference evidence="21" key="1">
    <citation type="submission" date="2020-04" db="EMBL/GenBank/DDBJ databases">
        <authorList>
            <person name="Alioto T."/>
            <person name="Alioto T."/>
            <person name="Gomez Garrido J."/>
        </authorList>
    </citation>
    <scope>NUCLEOTIDE SEQUENCE</scope>
    <source>
        <strain evidence="21">A484AB</strain>
    </source>
</reference>
<evidence type="ECO:0000256" key="5">
    <source>
        <dbReference type="ARBA" id="ARBA00011748"/>
    </source>
</evidence>
<evidence type="ECO:0000256" key="3">
    <source>
        <dbReference type="ARBA" id="ARBA00004922"/>
    </source>
</evidence>
<evidence type="ECO:0000256" key="2">
    <source>
        <dbReference type="ARBA" id="ARBA00004606"/>
    </source>
</evidence>
<dbReference type="GO" id="GO:0000166">
    <property type="term" value="F:nucleotide binding"/>
    <property type="evidence" value="ECO:0007669"/>
    <property type="project" value="UniProtKB-KW"/>
</dbReference>
<dbReference type="GO" id="GO:0016263">
    <property type="term" value="F:glycoprotein-N-acetylgalactosamine 3-beta-galactosyltransferase activity"/>
    <property type="evidence" value="ECO:0007669"/>
    <property type="project" value="UniProtKB-EC"/>
</dbReference>
<dbReference type="PANTHER" id="PTHR23033">
    <property type="entry name" value="BETA1,3-GALACTOSYLTRANSFERASE"/>
    <property type="match status" value="1"/>
</dbReference>
<comment type="similarity">
    <text evidence="4">Belongs to the glycosyltransferase 31 family. Beta3-Gal-T subfamily.</text>
</comment>